<feature type="domain" description="Glycosyltransferase family 28 N-terminal" evidence="4">
    <location>
        <begin position="107"/>
        <end position="172"/>
    </location>
</feature>
<evidence type="ECO:0000313" key="6">
    <source>
        <dbReference type="EMBL" id="KAJ9612570.1"/>
    </source>
</evidence>
<dbReference type="Gene3D" id="3.40.50.2000">
    <property type="entry name" value="Glycogen Phosphorylase B"/>
    <property type="match status" value="2"/>
</dbReference>
<dbReference type="InterPro" id="IPR010610">
    <property type="entry name" value="EryCIII-like_C"/>
</dbReference>
<organism evidence="6 7">
    <name type="scientific">Cladophialophora chaetospira</name>
    <dbReference type="NCBI Taxonomy" id="386627"/>
    <lineage>
        <taxon>Eukaryota</taxon>
        <taxon>Fungi</taxon>
        <taxon>Dikarya</taxon>
        <taxon>Ascomycota</taxon>
        <taxon>Pezizomycotina</taxon>
        <taxon>Eurotiomycetes</taxon>
        <taxon>Chaetothyriomycetidae</taxon>
        <taxon>Chaetothyriales</taxon>
        <taxon>Herpotrichiellaceae</taxon>
        <taxon>Cladophialophora</taxon>
    </lineage>
</organism>
<evidence type="ECO:0000259" key="5">
    <source>
        <dbReference type="Pfam" id="PF06722"/>
    </source>
</evidence>
<dbReference type="Proteomes" id="UP001172673">
    <property type="component" value="Unassembled WGS sequence"/>
</dbReference>
<name>A0AA38XFL7_9EURO</name>
<evidence type="ECO:0000259" key="4">
    <source>
        <dbReference type="Pfam" id="PF03033"/>
    </source>
</evidence>
<dbReference type="PANTHER" id="PTHR48050">
    <property type="entry name" value="STEROL 3-BETA-GLUCOSYLTRANSFERASE"/>
    <property type="match status" value="1"/>
</dbReference>
<proteinExistence type="predicted"/>
<feature type="domain" description="Erythromycin biosynthesis protein CIII-like C-terminal" evidence="5">
    <location>
        <begin position="430"/>
        <end position="524"/>
    </location>
</feature>
<evidence type="ECO:0000313" key="7">
    <source>
        <dbReference type="Proteomes" id="UP001172673"/>
    </source>
</evidence>
<feature type="region of interest" description="Disordered" evidence="3">
    <location>
        <begin position="738"/>
        <end position="851"/>
    </location>
</feature>
<dbReference type="FunFam" id="3.40.50.2000:FF:000100">
    <property type="entry name" value="Glycosyltransferase family 1 protein"/>
    <property type="match status" value="1"/>
</dbReference>
<sequence>MPSEAPAPPNDAGEKTSDGKQDALGAESKLGGLWSLYSMRLRILADLATDDGRINITINEVNDLLTSHIEQLQVSGVEESLTTQPDTGPALLEASRKASRIPPSLNIVIQVVGSRGDVQPFVALGLVLKNRYGHRVRLATHGTFKNFVEENGLEFYNIGGDPAELMAFMVKNPGLIPGMKSLKEGDVGKRRKGMAEIMQGCWTSCADPGDIKEEEGGKANGAAKTKPFVAHAIIANPPSFAHIHCAEKLGIPLHLMFTMPWSPTREFPQPIANIKSSKAGKSMTNEMSYTIVDMMTWEGLGDLTNKFRKETLGLHMLSQAAATDMLHRLRVPYTYCWSPALIPKPKDWGPHITIAGFYFLSLATNFQPEPALAEFLAAGPPPVYIGFGSIVVDDPNAMTKLIFDAVKKTGQRALVSKGWGGFGGDEMGKPDNVFMLGNVPHDWLFQHVSCVVHHGGAGTTAAGIALGRPTIIVPFFGDQPFWGAMVARAGAGPTPIHSKELTADNLAAAILEALKPETLARAQELGDRIKEEKGTEVGAASFHAQLNLEHLRCALAPSRPAIWTVRTAKSKDAPSQDIILSSFAATVLGNEGLLDVNALTLYHPCAYPTEIGTITSHVVGPNPILATAGGIASHIINTPINIAKAWGGVVYEPYKGARAGGWKGFGKGLGRGVGHLFFKRRGLVVGHVAVGIRAAYDAIRKRLGTDETLSFILATRYMEGFEDVQKSTEEERLEVIMRWNEMGPPDLKPTDSRGTLPSPSETSTPTSPSLSRLTSQASTKSGKSESSFSLSRLTSRSSAKSTGGKSEGTLAANPAPIPGIEEGATSPPAYEAQRTDETTQKSDGTKGQPAA</sequence>
<evidence type="ECO:0000256" key="1">
    <source>
        <dbReference type="ARBA" id="ARBA00022679"/>
    </source>
</evidence>
<accession>A0AA38XFL7</accession>
<comment type="caution">
    <text evidence="6">The sequence shown here is derived from an EMBL/GenBank/DDBJ whole genome shotgun (WGS) entry which is preliminary data.</text>
</comment>
<dbReference type="InterPro" id="IPR002213">
    <property type="entry name" value="UDP_glucos_trans"/>
</dbReference>
<dbReference type="PANTHER" id="PTHR48050:SF13">
    <property type="entry name" value="STEROL 3-BETA-GLUCOSYLTRANSFERASE UGT80A2"/>
    <property type="match status" value="1"/>
</dbReference>
<dbReference type="FunFam" id="3.40.50.2000:FF:000009">
    <property type="entry name" value="Sterol 3-beta-glucosyltransferase UGT80A2"/>
    <property type="match status" value="1"/>
</dbReference>
<dbReference type="Pfam" id="PF06722">
    <property type="entry name" value="EryCIII-like_C"/>
    <property type="match status" value="1"/>
</dbReference>
<evidence type="ECO:0000256" key="2">
    <source>
        <dbReference type="ARBA" id="ARBA00023098"/>
    </source>
</evidence>
<keyword evidence="1" id="KW-0808">Transferase</keyword>
<feature type="region of interest" description="Disordered" evidence="3">
    <location>
        <begin position="1"/>
        <end position="23"/>
    </location>
</feature>
<feature type="compositionally biased region" description="Basic and acidic residues" evidence="3">
    <location>
        <begin position="12"/>
        <end position="21"/>
    </location>
</feature>
<feature type="compositionally biased region" description="Low complexity" evidence="3">
    <location>
        <begin position="755"/>
        <end position="802"/>
    </location>
</feature>
<reference evidence="6" key="1">
    <citation type="submission" date="2022-10" db="EMBL/GenBank/DDBJ databases">
        <title>Culturing micro-colonial fungi from biological soil crusts in the Mojave desert and describing Neophaeococcomyces mojavensis, and introducing the new genera and species Taxawa tesnikishii.</title>
        <authorList>
            <person name="Kurbessoian T."/>
            <person name="Stajich J.E."/>
        </authorList>
    </citation>
    <scope>NUCLEOTIDE SEQUENCE</scope>
    <source>
        <strain evidence="6">TK_41</strain>
    </source>
</reference>
<dbReference type="AlphaFoldDB" id="A0AA38XFL7"/>
<keyword evidence="7" id="KW-1185">Reference proteome</keyword>
<keyword evidence="2" id="KW-0443">Lipid metabolism</keyword>
<dbReference type="InterPro" id="IPR050426">
    <property type="entry name" value="Glycosyltransferase_28"/>
</dbReference>
<dbReference type="Pfam" id="PF03033">
    <property type="entry name" value="Glyco_transf_28"/>
    <property type="match status" value="1"/>
</dbReference>
<dbReference type="GO" id="GO:0016906">
    <property type="term" value="F:sterol 3-beta-glucosyltransferase activity"/>
    <property type="evidence" value="ECO:0007669"/>
    <property type="project" value="UniProtKB-ARBA"/>
</dbReference>
<evidence type="ECO:0000256" key="3">
    <source>
        <dbReference type="SAM" id="MobiDB-lite"/>
    </source>
</evidence>
<gene>
    <name evidence="6" type="ORF">H2200_004167</name>
</gene>
<dbReference type="GO" id="GO:0005975">
    <property type="term" value="P:carbohydrate metabolic process"/>
    <property type="evidence" value="ECO:0007669"/>
    <property type="project" value="InterPro"/>
</dbReference>
<dbReference type="GO" id="GO:0006629">
    <property type="term" value="P:lipid metabolic process"/>
    <property type="evidence" value="ECO:0007669"/>
    <property type="project" value="UniProtKB-KW"/>
</dbReference>
<dbReference type="SUPFAM" id="SSF53756">
    <property type="entry name" value="UDP-Glycosyltransferase/glycogen phosphorylase"/>
    <property type="match status" value="1"/>
</dbReference>
<dbReference type="EMBL" id="JAPDRK010000005">
    <property type="protein sequence ID" value="KAJ9612570.1"/>
    <property type="molecule type" value="Genomic_DNA"/>
</dbReference>
<evidence type="ECO:0008006" key="8">
    <source>
        <dbReference type="Google" id="ProtNLM"/>
    </source>
</evidence>
<protein>
    <recommendedName>
        <fullName evidence="8">Glycosyltransferase family 28 N-terminal domain-containing protein</fullName>
    </recommendedName>
</protein>
<dbReference type="CDD" id="cd03784">
    <property type="entry name" value="GT1_Gtf-like"/>
    <property type="match status" value="1"/>
</dbReference>
<dbReference type="InterPro" id="IPR004276">
    <property type="entry name" value="GlycoTrans_28_N"/>
</dbReference>
<feature type="compositionally biased region" description="Basic and acidic residues" evidence="3">
    <location>
        <begin position="833"/>
        <end position="844"/>
    </location>
</feature>